<proteinExistence type="predicted"/>
<sequence length="267" mass="28019">AEEIAMNALQAGVHFPARKGFASGRGGSEYGRHMHSAGAHRPLVARCCAPAQEDSKSSSLKTEEQSSPAPPSPAPPAPRKSSSSSADTTDWIASSLTRRFGLGAGLAWVGFLAFGVISEQIKTRREVYLEEQDTRDVEDAKEVVLGSNIRYKDLRVGGGAAPLDGDLVLIDLVGQVVDGQTFVDTESGSRKRPIALVFGRRPYAGGMCAGLEEVMRSMHVGGKRQVVVPADMGFGAAGVDLGDGAVIPPNATLEYTVTLLKASVAPS</sequence>
<feature type="compositionally biased region" description="Pro residues" evidence="2">
    <location>
        <begin position="68"/>
        <end position="78"/>
    </location>
</feature>
<dbReference type="Pfam" id="PF00254">
    <property type="entry name" value="FKBP_C"/>
    <property type="match status" value="1"/>
</dbReference>
<evidence type="ECO:0000256" key="1">
    <source>
        <dbReference type="PROSITE-ProRule" id="PRU00277"/>
    </source>
</evidence>
<dbReference type="GO" id="GO:0009507">
    <property type="term" value="C:chloroplast"/>
    <property type="evidence" value="ECO:0007669"/>
    <property type="project" value="TreeGrafter"/>
</dbReference>
<dbReference type="GO" id="GO:0003755">
    <property type="term" value="F:peptidyl-prolyl cis-trans isomerase activity"/>
    <property type="evidence" value="ECO:0007669"/>
    <property type="project" value="UniProtKB-KW"/>
</dbReference>
<evidence type="ECO:0000313" key="5">
    <source>
        <dbReference type="Proteomes" id="UP000886520"/>
    </source>
</evidence>
<evidence type="ECO:0000256" key="2">
    <source>
        <dbReference type="SAM" id="MobiDB-lite"/>
    </source>
</evidence>
<keyword evidence="1" id="KW-0697">Rotamase</keyword>
<gene>
    <name evidence="4" type="ORF">GOP47_0017125</name>
</gene>
<dbReference type="InterPro" id="IPR053111">
    <property type="entry name" value="Chloro_FKBP-type_PPIase"/>
</dbReference>
<dbReference type="InterPro" id="IPR046357">
    <property type="entry name" value="PPIase_dom_sf"/>
</dbReference>
<comment type="catalytic activity">
    <reaction evidence="1">
        <text>[protein]-peptidylproline (omega=180) = [protein]-peptidylproline (omega=0)</text>
        <dbReference type="Rhea" id="RHEA:16237"/>
        <dbReference type="Rhea" id="RHEA-COMP:10747"/>
        <dbReference type="Rhea" id="RHEA-COMP:10748"/>
        <dbReference type="ChEBI" id="CHEBI:83833"/>
        <dbReference type="ChEBI" id="CHEBI:83834"/>
        <dbReference type="EC" id="5.2.1.8"/>
    </reaction>
</comment>
<reference evidence="4" key="1">
    <citation type="submission" date="2021-01" db="EMBL/GenBank/DDBJ databases">
        <title>Adiantum capillus-veneris genome.</title>
        <authorList>
            <person name="Fang Y."/>
            <person name="Liao Q."/>
        </authorList>
    </citation>
    <scope>NUCLEOTIDE SEQUENCE</scope>
    <source>
        <strain evidence="4">H3</strain>
        <tissue evidence="4">Leaf</tissue>
    </source>
</reference>
<dbReference type="PROSITE" id="PS50059">
    <property type="entry name" value="FKBP_PPIASE"/>
    <property type="match status" value="1"/>
</dbReference>
<feature type="compositionally biased region" description="Basic and acidic residues" evidence="2">
    <location>
        <begin position="53"/>
        <end position="64"/>
    </location>
</feature>
<dbReference type="Gene3D" id="3.10.50.40">
    <property type="match status" value="1"/>
</dbReference>
<dbReference type="EC" id="5.2.1.8" evidence="1"/>
<accession>A0A9D4UJ22</accession>
<organism evidence="4 5">
    <name type="scientific">Adiantum capillus-veneris</name>
    <name type="common">Maidenhair fern</name>
    <dbReference type="NCBI Taxonomy" id="13818"/>
    <lineage>
        <taxon>Eukaryota</taxon>
        <taxon>Viridiplantae</taxon>
        <taxon>Streptophyta</taxon>
        <taxon>Embryophyta</taxon>
        <taxon>Tracheophyta</taxon>
        <taxon>Polypodiopsida</taxon>
        <taxon>Polypodiidae</taxon>
        <taxon>Polypodiales</taxon>
        <taxon>Pteridineae</taxon>
        <taxon>Pteridaceae</taxon>
        <taxon>Vittarioideae</taxon>
        <taxon>Adiantum</taxon>
    </lineage>
</organism>
<feature type="region of interest" description="Disordered" evidence="2">
    <location>
        <begin position="18"/>
        <end position="37"/>
    </location>
</feature>
<feature type="region of interest" description="Disordered" evidence="2">
    <location>
        <begin position="43"/>
        <end position="87"/>
    </location>
</feature>
<dbReference type="SUPFAM" id="SSF54534">
    <property type="entry name" value="FKBP-like"/>
    <property type="match status" value="1"/>
</dbReference>
<evidence type="ECO:0000313" key="4">
    <source>
        <dbReference type="EMBL" id="KAI5068780.1"/>
    </source>
</evidence>
<dbReference type="PANTHER" id="PTHR47598:SF1">
    <property type="entry name" value="PEPTIDYL-PROLYL CIS-TRANS ISOMERASE FKBP17-2, CHLOROPLASTIC"/>
    <property type="match status" value="1"/>
</dbReference>
<comment type="caution">
    <text evidence="4">The sequence shown here is derived from an EMBL/GenBank/DDBJ whole genome shotgun (WGS) entry which is preliminary data.</text>
</comment>
<dbReference type="AlphaFoldDB" id="A0A9D4UJ22"/>
<keyword evidence="5" id="KW-1185">Reference proteome</keyword>
<dbReference type="Proteomes" id="UP000886520">
    <property type="component" value="Chromosome 16"/>
</dbReference>
<evidence type="ECO:0000259" key="3">
    <source>
        <dbReference type="PROSITE" id="PS50059"/>
    </source>
</evidence>
<protein>
    <recommendedName>
        <fullName evidence="1">peptidylprolyl isomerase</fullName>
        <ecNumber evidence="1">5.2.1.8</ecNumber>
    </recommendedName>
</protein>
<dbReference type="OrthoDB" id="1902587at2759"/>
<name>A0A9D4UJ22_ADICA</name>
<feature type="domain" description="PPIase FKBP-type" evidence="3">
    <location>
        <begin position="165"/>
        <end position="263"/>
    </location>
</feature>
<keyword evidence="1" id="KW-0413">Isomerase</keyword>
<feature type="non-terminal residue" evidence="4">
    <location>
        <position position="1"/>
    </location>
</feature>
<dbReference type="EMBL" id="JABFUD020000016">
    <property type="protein sequence ID" value="KAI5068780.1"/>
    <property type="molecule type" value="Genomic_DNA"/>
</dbReference>
<dbReference type="InterPro" id="IPR001179">
    <property type="entry name" value="PPIase_FKBP_dom"/>
</dbReference>
<dbReference type="PANTHER" id="PTHR47598">
    <property type="entry name" value="PEPTIDYL-PROLYL CIS-TRANS ISOMERASE FKBP17-2, CHLOROPLASTIC"/>
    <property type="match status" value="1"/>
</dbReference>